<evidence type="ECO:0000313" key="1">
    <source>
        <dbReference type="EMBL" id="OOW68628.1"/>
    </source>
</evidence>
<accession>A0A1T1NZ12</accession>
<dbReference type="SUPFAM" id="SSF53474">
    <property type="entry name" value="alpha/beta-Hydrolases"/>
    <property type="match status" value="1"/>
</dbReference>
<comment type="caution">
    <text evidence="1">The sequence shown here is derived from an EMBL/GenBank/DDBJ whole genome shotgun (WGS) entry which is preliminary data.</text>
</comment>
<proteinExistence type="predicted"/>
<sequence>MVRAGLLPHRAPPDAIHGVVQVFGTALRTVYRPAFRYPGSLRLVLADHPLLDAADNRTQHEKQAAGWRALASELRIWHASGDHFSMLRAPHVHQLARWWSQSVRSNGSDERRMESSA</sequence>
<gene>
    <name evidence="1" type="ORF">Xmlh_13270</name>
</gene>
<name>A0A1T1NZ12_9XANT</name>
<dbReference type="InterPro" id="IPR029058">
    <property type="entry name" value="AB_hydrolase_fold"/>
</dbReference>
<dbReference type="Gene3D" id="3.40.50.1820">
    <property type="entry name" value="alpha/beta hydrolase"/>
    <property type="match status" value="1"/>
</dbReference>
<protein>
    <submittedName>
        <fullName evidence="1">Gramicidin biosynthesis protein</fullName>
    </submittedName>
</protein>
<dbReference type="EMBL" id="LOJW01000029">
    <property type="protein sequence ID" value="OOW68628.1"/>
    <property type="molecule type" value="Genomic_DNA"/>
</dbReference>
<organism evidence="1 2">
    <name type="scientific">Xanthomonas axonopodis pv. melhusii</name>
    <dbReference type="NCBI Taxonomy" id="487834"/>
    <lineage>
        <taxon>Bacteria</taxon>
        <taxon>Pseudomonadati</taxon>
        <taxon>Pseudomonadota</taxon>
        <taxon>Gammaproteobacteria</taxon>
        <taxon>Lysobacterales</taxon>
        <taxon>Lysobacteraceae</taxon>
        <taxon>Xanthomonas</taxon>
    </lineage>
</organism>
<evidence type="ECO:0000313" key="2">
    <source>
        <dbReference type="Proteomes" id="UP000190559"/>
    </source>
</evidence>
<reference evidence="1 2" key="1">
    <citation type="submission" date="2015-12" db="EMBL/GenBank/DDBJ databases">
        <authorList>
            <person name="Shamseldin A."/>
            <person name="Moawad H."/>
            <person name="Abd El-Rahim W.M."/>
            <person name="Sadowsky M.J."/>
        </authorList>
    </citation>
    <scope>NUCLEOTIDE SEQUENCE [LARGE SCALE GENOMIC DNA]</scope>
    <source>
        <strain evidence="1 2">LMG9050</strain>
    </source>
</reference>
<dbReference type="AlphaFoldDB" id="A0A1T1NZ12"/>
<dbReference type="Proteomes" id="UP000190559">
    <property type="component" value="Unassembled WGS sequence"/>
</dbReference>